<feature type="transmembrane region" description="Helical" evidence="1">
    <location>
        <begin position="185"/>
        <end position="211"/>
    </location>
</feature>
<evidence type="ECO:0000313" key="2">
    <source>
        <dbReference type="Proteomes" id="UP000050795"/>
    </source>
</evidence>
<keyword evidence="1" id="KW-1133">Transmembrane helix</keyword>
<feature type="transmembrane region" description="Helical" evidence="1">
    <location>
        <begin position="153"/>
        <end position="173"/>
    </location>
</feature>
<evidence type="ECO:0000313" key="3">
    <source>
        <dbReference type="WBParaSite" id="TREG1_127460.1"/>
    </source>
</evidence>
<dbReference type="WBParaSite" id="TREG1_127460.2">
    <property type="protein sequence ID" value="TREG1_127460.2"/>
    <property type="gene ID" value="TREG1_127460"/>
</dbReference>
<feature type="transmembrane region" description="Helical" evidence="1">
    <location>
        <begin position="120"/>
        <end position="141"/>
    </location>
</feature>
<dbReference type="AlphaFoldDB" id="A0AA85J5F8"/>
<feature type="transmembrane region" description="Helical" evidence="1">
    <location>
        <begin position="67"/>
        <end position="84"/>
    </location>
</feature>
<keyword evidence="1" id="KW-0812">Transmembrane</keyword>
<reference evidence="3 4" key="2">
    <citation type="submission" date="2023-11" db="UniProtKB">
        <authorList>
            <consortium name="WormBaseParasite"/>
        </authorList>
    </citation>
    <scope>IDENTIFICATION</scope>
</reference>
<accession>A0AA85J5F8</accession>
<proteinExistence type="predicted"/>
<feature type="transmembrane region" description="Helical" evidence="1">
    <location>
        <begin position="36"/>
        <end position="55"/>
    </location>
</feature>
<keyword evidence="2" id="KW-1185">Reference proteome</keyword>
<protein>
    <submittedName>
        <fullName evidence="3 4">Uncharacterized protein</fullName>
    </submittedName>
</protein>
<dbReference type="WBParaSite" id="TREG1_127460.1">
    <property type="protein sequence ID" value="TREG1_127460.1"/>
    <property type="gene ID" value="TREG1_127460"/>
</dbReference>
<feature type="transmembrane region" description="Helical" evidence="1">
    <location>
        <begin position="90"/>
        <end position="113"/>
    </location>
</feature>
<reference evidence="2" key="1">
    <citation type="submission" date="2022-06" db="EMBL/GenBank/DDBJ databases">
        <authorList>
            <person name="Berger JAMES D."/>
            <person name="Berger JAMES D."/>
        </authorList>
    </citation>
    <scope>NUCLEOTIDE SEQUENCE [LARGE SCALE GENOMIC DNA]</scope>
</reference>
<keyword evidence="1" id="KW-0472">Membrane</keyword>
<sequence>MQMIVDTLLMLLVTLTMVVMVNKVKEFCFWIEDHSWVTIVLISVGSLPVLVLSLLKLLGYPREIDHFLIGISFVLCSMGFATVFKTVDWLAALAAGGATLLLTAVALFMALYMRDTNFQFSIALFSALCGSTLAGLISYIIEYVSGSTKQIAQKISVGVSFILAMVLAIFLTMNRLRFCITYKDVYCTIIFRAFLLWLEMLIMFTAVYAPFEKSEEACSNALMFSLRL</sequence>
<organism evidence="2 4">
    <name type="scientific">Trichobilharzia regenti</name>
    <name type="common">Nasal bird schistosome</name>
    <dbReference type="NCBI Taxonomy" id="157069"/>
    <lineage>
        <taxon>Eukaryota</taxon>
        <taxon>Metazoa</taxon>
        <taxon>Spiralia</taxon>
        <taxon>Lophotrochozoa</taxon>
        <taxon>Platyhelminthes</taxon>
        <taxon>Trematoda</taxon>
        <taxon>Digenea</taxon>
        <taxon>Strigeidida</taxon>
        <taxon>Schistosomatoidea</taxon>
        <taxon>Schistosomatidae</taxon>
        <taxon>Trichobilharzia</taxon>
    </lineage>
</organism>
<evidence type="ECO:0000256" key="1">
    <source>
        <dbReference type="SAM" id="Phobius"/>
    </source>
</evidence>
<evidence type="ECO:0000313" key="4">
    <source>
        <dbReference type="WBParaSite" id="TREG1_127460.2"/>
    </source>
</evidence>
<dbReference type="Proteomes" id="UP000050795">
    <property type="component" value="Unassembled WGS sequence"/>
</dbReference>
<name>A0AA85J5F8_TRIRE</name>